<keyword evidence="8" id="KW-1185">Reference proteome</keyword>
<comment type="caution">
    <text evidence="7">The sequence shown here is derived from an EMBL/GenBank/DDBJ whole genome shotgun (WGS) entry which is preliminary data.</text>
</comment>
<keyword evidence="2 4" id="KW-0238">DNA-binding</keyword>
<feature type="DNA-binding region" description="H-T-H motif" evidence="4">
    <location>
        <begin position="45"/>
        <end position="64"/>
    </location>
</feature>
<evidence type="ECO:0000259" key="6">
    <source>
        <dbReference type="PROSITE" id="PS50977"/>
    </source>
</evidence>
<dbReference type="GO" id="GO:0003677">
    <property type="term" value="F:DNA binding"/>
    <property type="evidence" value="ECO:0007669"/>
    <property type="project" value="UniProtKB-UniRule"/>
</dbReference>
<evidence type="ECO:0000313" key="7">
    <source>
        <dbReference type="EMBL" id="TLP52579.1"/>
    </source>
</evidence>
<keyword evidence="1" id="KW-0805">Transcription regulation</keyword>
<dbReference type="AlphaFoldDB" id="A0A5R8YIX5"/>
<accession>A0A5R8YIX5</accession>
<name>A0A5R8YIX5_9ACTN</name>
<dbReference type="EMBL" id="VANP01000018">
    <property type="protein sequence ID" value="TLP52579.1"/>
    <property type="molecule type" value="Genomic_DNA"/>
</dbReference>
<feature type="domain" description="HTH tetR-type" evidence="6">
    <location>
        <begin position="22"/>
        <end position="82"/>
    </location>
</feature>
<organism evidence="7 8">
    <name type="scientific">Microbispora triticiradicis</name>
    <dbReference type="NCBI Taxonomy" id="2200763"/>
    <lineage>
        <taxon>Bacteria</taxon>
        <taxon>Bacillati</taxon>
        <taxon>Actinomycetota</taxon>
        <taxon>Actinomycetes</taxon>
        <taxon>Streptosporangiales</taxon>
        <taxon>Streptosporangiaceae</taxon>
        <taxon>Microbispora</taxon>
    </lineage>
</organism>
<dbReference type="PROSITE" id="PS50977">
    <property type="entry name" value="HTH_TETR_2"/>
    <property type="match status" value="1"/>
</dbReference>
<dbReference type="Gene3D" id="1.10.357.10">
    <property type="entry name" value="Tetracycline Repressor, domain 2"/>
    <property type="match status" value="1"/>
</dbReference>
<dbReference type="InterPro" id="IPR009057">
    <property type="entry name" value="Homeodomain-like_sf"/>
</dbReference>
<dbReference type="InterPro" id="IPR001647">
    <property type="entry name" value="HTH_TetR"/>
</dbReference>
<evidence type="ECO:0000313" key="8">
    <source>
        <dbReference type="Proteomes" id="UP000309033"/>
    </source>
</evidence>
<feature type="compositionally biased region" description="Basic and acidic residues" evidence="5">
    <location>
        <begin position="243"/>
        <end position="252"/>
    </location>
</feature>
<evidence type="ECO:0000256" key="1">
    <source>
        <dbReference type="ARBA" id="ARBA00023015"/>
    </source>
</evidence>
<gene>
    <name evidence="7" type="ORF">FED44_31675</name>
</gene>
<evidence type="ECO:0000256" key="5">
    <source>
        <dbReference type="SAM" id="MobiDB-lite"/>
    </source>
</evidence>
<reference evidence="7" key="1">
    <citation type="submission" date="2019-05" db="EMBL/GenBank/DDBJ databases">
        <title>Isolation, diversity and antifungal activity of Actinobacteria from wheat.</title>
        <authorList>
            <person name="Yu B."/>
        </authorList>
    </citation>
    <scope>NUCLEOTIDE SEQUENCE [LARGE SCALE GENOMIC DNA]</scope>
    <source>
        <strain evidence="7">NEAU-HEGS1-5</strain>
    </source>
</reference>
<dbReference type="Pfam" id="PF02909">
    <property type="entry name" value="TetR_C_1"/>
    <property type="match status" value="1"/>
</dbReference>
<sequence length="252" mass="27023">MPKPVVGESARRRRRPTKNGVVLSEGLIVRTALRMLREHGPAGLTVRRLGIALGADPSTLYRYFRGVDDLTLAIGDMLVGQAMAGWSGGGDWRAGLRDLGLRIHAAYLEHPQAAVLTASRISGKSHEIAADEAILGLLRGAGFPDREAVGVYHTFIDMTLAFAALDAATLALPAEAREADEEIWRATYARLPRATHPNIAAVAPLLVARMNDSAYPAALEMLLDSAASRLTRPRPAPRTARGGGRDRPDKGV</sequence>
<dbReference type="Pfam" id="PF00440">
    <property type="entry name" value="TetR_N"/>
    <property type="match status" value="1"/>
</dbReference>
<evidence type="ECO:0000256" key="2">
    <source>
        <dbReference type="ARBA" id="ARBA00023125"/>
    </source>
</evidence>
<evidence type="ECO:0000256" key="4">
    <source>
        <dbReference type="PROSITE-ProRule" id="PRU00335"/>
    </source>
</evidence>
<keyword evidence="3" id="KW-0804">Transcription</keyword>
<dbReference type="OrthoDB" id="3519192at2"/>
<protein>
    <submittedName>
        <fullName evidence="7">TetR/AcrR family transcriptional regulator</fullName>
    </submittedName>
</protein>
<dbReference type="GO" id="GO:0045892">
    <property type="term" value="P:negative regulation of DNA-templated transcription"/>
    <property type="evidence" value="ECO:0007669"/>
    <property type="project" value="InterPro"/>
</dbReference>
<dbReference type="Gene3D" id="1.10.10.60">
    <property type="entry name" value="Homeodomain-like"/>
    <property type="match status" value="1"/>
</dbReference>
<feature type="region of interest" description="Disordered" evidence="5">
    <location>
        <begin position="230"/>
        <end position="252"/>
    </location>
</feature>
<dbReference type="InterPro" id="IPR036271">
    <property type="entry name" value="Tet_transcr_reg_TetR-rel_C_sf"/>
</dbReference>
<dbReference type="SUPFAM" id="SSF48498">
    <property type="entry name" value="Tetracyclin repressor-like, C-terminal domain"/>
    <property type="match status" value="1"/>
</dbReference>
<evidence type="ECO:0000256" key="3">
    <source>
        <dbReference type="ARBA" id="ARBA00023163"/>
    </source>
</evidence>
<dbReference type="SUPFAM" id="SSF46689">
    <property type="entry name" value="Homeodomain-like"/>
    <property type="match status" value="1"/>
</dbReference>
<dbReference type="Proteomes" id="UP000309033">
    <property type="component" value="Unassembled WGS sequence"/>
</dbReference>
<dbReference type="InterPro" id="IPR004111">
    <property type="entry name" value="Repressor_TetR_C"/>
</dbReference>
<proteinExistence type="predicted"/>